<evidence type="ECO:0000256" key="1">
    <source>
        <dbReference type="ARBA" id="ARBA00004651"/>
    </source>
</evidence>
<evidence type="ECO:0000313" key="9">
    <source>
        <dbReference type="EMBL" id="MBC2575578.1"/>
    </source>
</evidence>
<proteinExistence type="inferred from homology"/>
<feature type="domain" description="ABC3 transporter permease C-terminal" evidence="8">
    <location>
        <begin position="270"/>
        <end position="380"/>
    </location>
</feature>
<feature type="transmembrane region" description="Helical" evidence="7">
    <location>
        <begin position="312"/>
        <end position="339"/>
    </location>
</feature>
<keyword evidence="4 7" id="KW-1133">Transmembrane helix</keyword>
<dbReference type="PANTHER" id="PTHR30572">
    <property type="entry name" value="MEMBRANE COMPONENT OF TRANSPORTER-RELATED"/>
    <property type="match status" value="1"/>
</dbReference>
<comment type="subcellular location">
    <subcellularLocation>
        <location evidence="1">Cell membrane</location>
        <topology evidence="1">Multi-pass membrane protein</topology>
    </subcellularLocation>
</comment>
<dbReference type="InterPro" id="IPR003838">
    <property type="entry name" value="ABC3_permease_C"/>
</dbReference>
<feature type="transmembrane region" description="Helical" evidence="7">
    <location>
        <begin position="811"/>
        <end position="829"/>
    </location>
</feature>
<comment type="similarity">
    <text evidence="6">Belongs to the ABC-4 integral membrane protein family.</text>
</comment>
<accession>A0ABR6TJH8</accession>
<keyword evidence="3 7" id="KW-0812">Transmembrane</keyword>
<reference evidence="9 10" key="1">
    <citation type="submission" date="2020-05" db="EMBL/GenBank/DDBJ databases">
        <title>Draft genome of xy-202 and genomic insight in genome of the genus Peptostreptococcus.</title>
        <authorList>
            <person name="Zhang Z."/>
        </authorList>
    </citation>
    <scope>NUCLEOTIDE SEQUENCE [LARGE SCALE GENOMIC DNA]</scope>
    <source>
        <strain evidence="9 10">DSM 27025</strain>
    </source>
</reference>
<keyword evidence="5 7" id="KW-0472">Membrane</keyword>
<feature type="transmembrane region" description="Helical" evidence="7">
    <location>
        <begin position="270"/>
        <end position="291"/>
    </location>
</feature>
<feature type="transmembrane region" description="Helical" evidence="7">
    <location>
        <begin position="713"/>
        <end position="731"/>
    </location>
</feature>
<evidence type="ECO:0000256" key="3">
    <source>
        <dbReference type="ARBA" id="ARBA00022692"/>
    </source>
</evidence>
<evidence type="ECO:0000256" key="2">
    <source>
        <dbReference type="ARBA" id="ARBA00022475"/>
    </source>
</evidence>
<feature type="transmembrane region" description="Helical" evidence="7">
    <location>
        <begin position="425"/>
        <end position="443"/>
    </location>
</feature>
<protein>
    <submittedName>
        <fullName evidence="9">ABC transporter permease</fullName>
    </submittedName>
</protein>
<name>A0ABR6TJH8_9FIRM</name>
<dbReference type="EMBL" id="JABGBW010000001">
    <property type="protein sequence ID" value="MBC2575578.1"/>
    <property type="molecule type" value="Genomic_DNA"/>
</dbReference>
<evidence type="ECO:0000256" key="5">
    <source>
        <dbReference type="ARBA" id="ARBA00023136"/>
    </source>
</evidence>
<comment type="caution">
    <text evidence="9">The sequence shown here is derived from an EMBL/GenBank/DDBJ whole genome shotgun (WGS) entry which is preliminary data.</text>
</comment>
<sequence length="839" mass="95527">MFKLSFNYFTRNYGKTLVLLSSVIVAVVLFLSISITRDSIYDSQIEEAKSVYGDYDIELLGLTKKNISMLNSDKEIKSILYTENCSGDLIDKSIGLKTSIYVFDKQYVVDCLKYNMIGRAPQNDNEIVLEEKFINQLNIKYPIGKYVNLLHSINYNENGENHIKSSNKKFKVVGILKKTDKYYESLADSIGGTKYRAFIFNTDSLPTVSSNKKYDGYVFLKKSNAEKYSLYLQNKLNLGWDSIHENSEVSSIKLLKQSSELNIENIRNTALIVIISIIVIHNIFNIILSDMRKELATFRSLGMTKRQLMEMLLIYSSFFVVIGTLIGVFASILISYTYINFMYDNPVLTISYTNIGIAILIAVFAVYLSNFILIYKLLKNTVIELMKTNRVRNPIKWKYRIKMLENDIIVKLALSNIWADKTKTIISILTMTTVGLVFILNFSSAEMVMKSMYAGASGGIWSMSYGSVDKKIDGSTKGTDSLYFNISKNIGDKVKESSYVKEVEFCSMTMDAFLLDYEKKVSNEYKEEIGIDSREYPIMIRAYNKNMLKKRDKFINEGRNIQEVSGNEKPRVLLVNNIYSKKISSIDRKILNKVSVGDTLKIKLPVDNNGIKEYKVLNVEVSGIMNTDYAGGQDGNVGLNGAQVIFNETDYRRITNVYNDNSLFIFACENEIMNLERDLKKIISKNDAISMGGKGEEIKYLGLQLKIDKKLRIMYSLTAILIVFINTIFIIKSNLIIRKKEIHDLLCIGMSRVQLRKNIYLEGLYYGIVSSIIASIVASSVYMYKISNVNKVLKEAKFTKMIDNGVPVKQVMQVFILFIVVSIVSTYIASKNTINKQNA</sequence>
<evidence type="ECO:0000256" key="6">
    <source>
        <dbReference type="ARBA" id="ARBA00038076"/>
    </source>
</evidence>
<feature type="transmembrane region" description="Helical" evidence="7">
    <location>
        <begin position="351"/>
        <end position="378"/>
    </location>
</feature>
<feature type="transmembrane region" description="Helical" evidence="7">
    <location>
        <begin position="764"/>
        <end position="784"/>
    </location>
</feature>
<dbReference type="Pfam" id="PF02687">
    <property type="entry name" value="FtsX"/>
    <property type="match status" value="2"/>
</dbReference>
<dbReference type="InterPro" id="IPR050250">
    <property type="entry name" value="Macrolide_Exporter_MacB"/>
</dbReference>
<evidence type="ECO:0000259" key="8">
    <source>
        <dbReference type="Pfam" id="PF02687"/>
    </source>
</evidence>
<dbReference type="Proteomes" id="UP000713904">
    <property type="component" value="Unassembled WGS sequence"/>
</dbReference>
<evidence type="ECO:0000256" key="4">
    <source>
        <dbReference type="ARBA" id="ARBA00022989"/>
    </source>
</evidence>
<feature type="domain" description="ABC3 transporter permease C-terminal" evidence="8">
    <location>
        <begin position="714"/>
        <end position="836"/>
    </location>
</feature>
<feature type="transmembrane region" description="Helical" evidence="7">
    <location>
        <begin position="12"/>
        <end position="35"/>
    </location>
</feature>
<keyword evidence="2" id="KW-1003">Cell membrane</keyword>
<dbReference type="PANTHER" id="PTHR30572:SF4">
    <property type="entry name" value="ABC TRANSPORTER PERMEASE YTRF"/>
    <property type="match status" value="1"/>
</dbReference>
<evidence type="ECO:0000313" key="10">
    <source>
        <dbReference type="Proteomes" id="UP000713904"/>
    </source>
</evidence>
<keyword evidence="10" id="KW-1185">Reference proteome</keyword>
<dbReference type="RefSeq" id="WP_185623575.1">
    <property type="nucleotide sequence ID" value="NZ_JABGBW010000001.1"/>
</dbReference>
<evidence type="ECO:0000256" key="7">
    <source>
        <dbReference type="SAM" id="Phobius"/>
    </source>
</evidence>
<gene>
    <name evidence="9" type="ORF">HLB29_02660</name>
</gene>
<organism evidence="9 10">
    <name type="scientific">Peptostreptococcus canis</name>
    <dbReference type="NCBI Taxonomy" id="1159213"/>
    <lineage>
        <taxon>Bacteria</taxon>
        <taxon>Bacillati</taxon>
        <taxon>Bacillota</taxon>
        <taxon>Clostridia</taxon>
        <taxon>Peptostreptococcales</taxon>
        <taxon>Peptostreptococcaceae</taxon>
        <taxon>Peptostreptococcus</taxon>
    </lineage>
</organism>